<dbReference type="SUPFAM" id="SSF56037">
    <property type="entry name" value="PheT/TilS domain"/>
    <property type="match status" value="1"/>
</dbReference>
<gene>
    <name evidence="8 10" type="primary">tilS</name>
    <name evidence="10" type="ORF">H9809_07105</name>
</gene>
<evidence type="ECO:0000256" key="8">
    <source>
        <dbReference type="HAMAP-Rule" id="MF_01161"/>
    </source>
</evidence>
<protein>
    <recommendedName>
        <fullName evidence="8">tRNA(Ile)-lysidine synthase</fullName>
        <ecNumber evidence="8">6.3.4.19</ecNumber>
    </recommendedName>
    <alternativeName>
        <fullName evidence="8">tRNA(Ile)-2-lysyl-cytidine synthase</fullName>
    </alternativeName>
    <alternativeName>
        <fullName evidence="8">tRNA(Ile)-lysidine synthetase</fullName>
    </alternativeName>
</protein>
<reference evidence="10" key="2">
    <citation type="submission" date="2021-04" db="EMBL/GenBank/DDBJ databases">
        <authorList>
            <person name="Gilroy R."/>
        </authorList>
    </citation>
    <scope>NUCLEOTIDE SEQUENCE</scope>
    <source>
        <strain evidence="10">1068</strain>
    </source>
</reference>
<comment type="similarity">
    <text evidence="8">Belongs to the tRNA(Ile)-lysidine synthase family.</text>
</comment>
<dbReference type="Pfam" id="PF11734">
    <property type="entry name" value="TilS_C"/>
    <property type="match status" value="1"/>
</dbReference>
<keyword evidence="2 8" id="KW-0963">Cytoplasm</keyword>
<dbReference type="CDD" id="cd01992">
    <property type="entry name" value="TilS_N"/>
    <property type="match status" value="1"/>
</dbReference>
<evidence type="ECO:0000256" key="7">
    <source>
        <dbReference type="ARBA" id="ARBA00048539"/>
    </source>
</evidence>
<evidence type="ECO:0000313" key="11">
    <source>
        <dbReference type="Proteomes" id="UP000824056"/>
    </source>
</evidence>
<evidence type="ECO:0000256" key="2">
    <source>
        <dbReference type="ARBA" id="ARBA00022490"/>
    </source>
</evidence>
<dbReference type="Gene3D" id="3.40.50.620">
    <property type="entry name" value="HUPs"/>
    <property type="match status" value="1"/>
</dbReference>
<dbReference type="GO" id="GO:0005524">
    <property type="term" value="F:ATP binding"/>
    <property type="evidence" value="ECO:0007669"/>
    <property type="project" value="UniProtKB-UniRule"/>
</dbReference>
<dbReference type="InterPro" id="IPR011063">
    <property type="entry name" value="TilS/TtcA_N"/>
</dbReference>
<comment type="function">
    <text evidence="8">Ligates lysine onto the cytidine present at position 34 of the AUA codon-specific tRNA(Ile) that contains the anticodon CAU, in an ATP-dependent manner. Cytidine is converted to lysidine, thus changing the amino acid specificity of the tRNA from methionine to isoleucine.</text>
</comment>
<accession>A0A9D2FSG0</accession>
<dbReference type="EC" id="6.3.4.19" evidence="8"/>
<dbReference type="NCBIfam" id="TIGR02433">
    <property type="entry name" value="lysidine_TilS_C"/>
    <property type="match status" value="1"/>
</dbReference>
<comment type="catalytic activity">
    <reaction evidence="7 8">
        <text>cytidine(34) in tRNA(Ile2) + L-lysine + ATP = lysidine(34) in tRNA(Ile2) + AMP + diphosphate + H(+)</text>
        <dbReference type="Rhea" id="RHEA:43744"/>
        <dbReference type="Rhea" id="RHEA-COMP:10625"/>
        <dbReference type="Rhea" id="RHEA-COMP:10670"/>
        <dbReference type="ChEBI" id="CHEBI:15378"/>
        <dbReference type="ChEBI" id="CHEBI:30616"/>
        <dbReference type="ChEBI" id="CHEBI:32551"/>
        <dbReference type="ChEBI" id="CHEBI:33019"/>
        <dbReference type="ChEBI" id="CHEBI:82748"/>
        <dbReference type="ChEBI" id="CHEBI:83665"/>
        <dbReference type="ChEBI" id="CHEBI:456215"/>
        <dbReference type="EC" id="6.3.4.19"/>
    </reaction>
</comment>
<dbReference type="InterPro" id="IPR014729">
    <property type="entry name" value="Rossmann-like_a/b/a_fold"/>
</dbReference>
<dbReference type="HAMAP" id="MF_01161">
    <property type="entry name" value="tRNA_Ile_lys_synt"/>
    <property type="match status" value="1"/>
</dbReference>
<dbReference type="Pfam" id="PF01171">
    <property type="entry name" value="ATP_bind_3"/>
    <property type="match status" value="1"/>
</dbReference>
<organism evidence="10 11">
    <name type="scientific">Candidatus Blautia pullicola</name>
    <dbReference type="NCBI Taxonomy" id="2838498"/>
    <lineage>
        <taxon>Bacteria</taxon>
        <taxon>Bacillati</taxon>
        <taxon>Bacillota</taxon>
        <taxon>Clostridia</taxon>
        <taxon>Lachnospirales</taxon>
        <taxon>Lachnospiraceae</taxon>
        <taxon>Blautia</taxon>
    </lineage>
</organism>
<dbReference type="PANTHER" id="PTHR43033:SF1">
    <property type="entry name" value="TRNA(ILE)-LYSIDINE SYNTHASE-RELATED"/>
    <property type="match status" value="1"/>
</dbReference>
<evidence type="ECO:0000313" key="10">
    <source>
        <dbReference type="EMBL" id="HIZ65650.1"/>
    </source>
</evidence>
<reference evidence="10" key="1">
    <citation type="journal article" date="2021" name="PeerJ">
        <title>Extensive microbial diversity within the chicken gut microbiome revealed by metagenomics and culture.</title>
        <authorList>
            <person name="Gilroy R."/>
            <person name="Ravi A."/>
            <person name="Getino M."/>
            <person name="Pursley I."/>
            <person name="Horton D.L."/>
            <person name="Alikhan N.F."/>
            <person name="Baker D."/>
            <person name="Gharbi K."/>
            <person name="Hall N."/>
            <person name="Watson M."/>
            <person name="Adriaenssens E.M."/>
            <person name="Foster-Nyarko E."/>
            <person name="Jarju S."/>
            <person name="Secka A."/>
            <person name="Antonio M."/>
            <person name="Oren A."/>
            <person name="Chaudhuri R.R."/>
            <person name="La Ragione R."/>
            <person name="Hildebrand F."/>
            <person name="Pallen M.J."/>
        </authorList>
    </citation>
    <scope>NUCLEOTIDE SEQUENCE</scope>
    <source>
        <strain evidence="10">1068</strain>
    </source>
</reference>
<dbReference type="SUPFAM" id="SSF82829">
    <property type="entry name" value="MesJ substrate recognition domain-like"/>
    <property type="match status" value="1"/>
</dbReference>
<keyword evidence="6 8" id="KW-0067">ATP-binding</keyword>
<proteinExistence type="inferred from homology"/>
<dbReference type="InterPro" id="IPR012094">
    <property type="entry name" value="tRNA_Ile_lys_synt"/>
</dbReference>
<dbReference type="NCBIfam" id="TIGR02432">
    <property type="entry name" value="lysidine_TilS_N"/>
    <property type="match status" value="1"/>
</dbReference>
<dbReference type="GO" id="GO:0032267">
    <property type="term" value="F:tRNA(Ile)-lysidine synthase activity"/>
    <property type="evidence" value="ECO:0007669"/>
    <property type="project" value="UniProtKB-EC"/>
</dbReference>
<evidence type="ECO:0000256" key="3">
    <source>
        <dbReference type="ARBA" id="ARBA00022598"/>
    </source>
</evidence>
<evidence type="ECO:0000256" key="1">
    <source>
        <dbReference type="ARBA" id="ARBA00004496"/>
    </source>
</evidence>
<dbReference type="PANTHER" id="PTHR43033">
    <property type="entry name" value="TRNA(ILE)-LYSIDINE SYNTHASE-RELATED"/>
    <property type="match status" value="1"/>
</dbReference>
<evidence type="ECO:0000256" key="4">
    <source>
        <dbReference type="ARBA" id="ARBA00022694"/>
    </source>
</evidence>
<dbReference type="InterPro" id="IPR012796">
    <property type="entry name" value="Lysidine-tRNA-synth_C"/>
</dbReference>
<keyword evidence="5 8" id="KW-0547">Nucleotide-binding</keyword>
<evidence type="ECO:0000256" key="5">
    <source>
        <dbReference type="ARBA" id="ARBA00022741"/>
    </source>
</evidence>
<comment type="subcellular location">
    <subcellularLocation>
        <location evidence="1 8">Cytoplasm</location>
    </subcellularLocation>
</comment>
<dbReference type="AlphaFoldDB" id="A0A9D2FSG0"/>
<dbReference type="SUPFAM" id="SSF52402">
    <property type="entry name" value="Adenine nucleotide alpha hydrolases-like"/>
    <property type="match status" value="1"/>
</dbReference>
<comment type="caution">
    <text evidence="10">The sequence shown here is derived from an EMBL/GenBank/DDBJ whole genome shotgun (WGS) entry which is preliminary data.</text>
</comment>
<evidence type="ECO:0000256" key="6">
    <source>
        <dbReference type="ARBA" id="ARBA00022840"/>
    </source>
</evidence>
<keyword evidence="4 8" id="KW-0819">tRNA processing</keyword>
<evidence type="ECO:0000259" key="9">
    <source>
        <dbReference type="SMART" id="SM00977"/>
    </source>
</evidence>
<keyword evidence="3 8" id="KW-0436">Ligase</keyword>
<feature type="binding site" evidence="8">
    <location>
        <begin position="28"/>
        <end position="33"/>
    </location>
    <ligand>
        <name>ATP</name>
        <dbReference type="ChEBI" id="CHEBI:30616"/>
    </ligand>
</feature>
<dbReference type="SMART" id="SM00977">
    <property type="entry name" value="TilS_C"/>
    <property type="match status" value="1"/>
</dbReference>
<dbReference type="EMBL" id="DXBG01000168">
    <property type="protein sequence ID" value="HIZ65650.1"/>
    <property type="molecule type" value="Genomic_DNA"/>
</dbReference>
<feature type="domain" description="Lysidine-tRNA(Ile) synthetase C-terminal" evidence="9">
    <location>
        <begin position="382"/>
        <end position="454"/>
    </location>
</feature>
<dbReference type="GO" id="GO:0005737">
    <property type="term" value="C:cytoplasm"/>
    <property type="evidence" value="ECO:0007669"/>
    <property type="project" value="UniProtKB-SubCell"/>
</dbReference>
<sequence>MKLEEQVFSYIEKYNMIETGSHVIAGVSGGADSVCLLFLLREYKKKKSFHLRAVHVNHGIRGVEAERDENFTRELCVSLGIPLSVYAYDVPRMAAEQKLSTEEAGRAARGQAFFQAAKELRALEKQIPEDSREAKKIFIALAHHENDNAETMIHNLVRGTGAAGLGGIRPIQTMEEEVYIRPLLGVSRKEIQEYLKERRICWVEDSSNQQQVYTRNYIRSRILPLMEEVNPGAVRHMGEAAETFRQIEEYLQEQTDMLYKEYVKQQEDRWIISQRLLREKEILQSYVVKRVLELAAGGKKDVSARHVDSARQLFSGRTGACISLGRGINARQVYGNVEIGCFREGPEGLKELEFRIFPYENQQIPEKTYTKWFDYDKIKRSLEVRHRLPGDYLTVNQTGGRKKLKDYFIDCKIPREVREDLTLLAEGSHVLWVVGGRISEYYKITSQTKQVLEVHVKGVKEDE</sequence>
<dbReference type="InterPro" id="IPR012795">
    <property type="entry name" value="tRNA_Ile_lys_synt_N"/>
</dbReference>
<dbReference type="GO" id="GO:0006400">
    <property type="term" value="P:tRNA modification"/>
    <property type="evidence" value="ECO:0007669"/>
    <property type="project" value="UniProtKB-UniRule"/>
</dbReference>
<comment type="domain">
    <text evidence="8">The N-terminal region contains the highly conserved SGGXDS motif, predicted to be a P-loop motif involved in ATP binding.</text>
</comment>
<name>A0A9D2FSG0_9FIRM</name>
<dbReference type="Proteomes" id="UP000824056">
    <property type="component" value="Unassembled WGS sequence"/>
</dbReference>